<protein>
    <submittedName>
        <fullName evidence="2">GLPGLI family protein</fullName>
    </submittedName>
</protein>
<accession>A0ABU4JJT8</accession>
<proteinExistence type="predicted"/>
<gene>
    <name evidence="2" type="ORF">NG800_013575</name>
</gene>
<organism evidence="2 3">
    <name type="scientific">Epilithonimonas ginsengisoli</name>
    <dbReference type="NCBI Taxonomy" id="1245592"/>
    <lineage>
        <taxon>Bacteria</taxon>
        <taxon>Pseudomonadati</taxon>
        <taxon>Bacteroidota</taxon>
        <taxon>Flavobacteriia</taxon>
        <taxon>Flavobacteriales</taxon>
        <taxon>Weeksellaceae</taxon>
        <taxon>Chryseobacterium group</taxon>
        <taxon>Epilithonimonas</taxon>
    </lineage>
</organism>
<dbReference type="RefSeq" id="WP_086048023.1">
    <property type="nucleotide sequence ID" value="NZ_JAMXLT020000024.1"/>
</dbReference>
<evidence type="ECO:0000313" key="3">
    <source>
        <dbReference type="Proteomes" id="UP001204439"/>
    </source>
</evidence>
<dbReference type="EMBL" id="JAMXLT020000024">
    <property type="protein sequence ID" value="MDW8549950.1"/>
    <property type="molecule type" value="Genomic_DNA"/>
</dbReference>
<keyword evidence="1" id="KW-0732">Signal</keyword>
<evidence type="ECO:0000313" key="2">
    <source>
        <dbReference type="EMBL" id="MDW8549950.1"/>
    </source>
</evidence>
<dbReference type="InterPro" id="IPR005901">
    <property type="entry name" value="GLPGLI"/>
</dbReference>
<feature type="chain" id="PRO_5047180117" evidence="1">
    <location>
        <begin position="19"/>
        <end position="279"/>
    </location>
</feature>
<comment type="caution">
    <text evidence="2">The sequence shown here is derived from an EMBL/GenBank/DDBJ whole genome shotgun (WGS) entry which is preliminary data.</text>
</comment>
<dbReference type="Pfam" id="PF09697">
    <property type="entry name" value="Porph_ging"/>
    <property type="match status" value="1"/>
</dbReference>
<name>A0ABU4JJT8_9FLAO</name>
<sequence>MKNLITSFLLLIFSINSAQTHRFIYELQYKYDSTSSDHQKVNMILDISPKEVKFYGRDLLIADSLNKKFGNMDNKNVDMTGQIVKRKLNSSENENFINIKFNYYSFKTNDKIDWKISTETKKVQDYTLQKATAKFGGRNWIAWFNKDIPLNEGPFKFRGLPGLIFEIKDDKQEFIYSLVKSQKTEGIPVTNDFLESNFGNKAIPVSEKQIQKLMMEFYNDPLAFERTNFSKNSSDWRINIGGREIHSLEELNAETKNMQVIIKKYYNTLELDKAVHYPN</sequence>
<reference evidence="2 3" key="1">
    <citation type="submission" date="2023-11" db="EMBL/GenBank/DDBJ databases">
        <title>First isolation, identification, and characterization of non-pathogenic Epilithonimonas ginsengisoli isolated from diseased farmed rainbow trout (Oncorhynchus mykiss) in Chile.</title>
        <authorList>
            <person name="Miranda C.D."/>
            <person name="Irgang R."/>
            <person name="Concha C."/>
            <person name="Rojas R."/>
            <person name="Avendano R."/>
        </authorList>
    </citation>
    <scope>NUCLEOTIDE SEQUENCE [LARGE SCALE GENOMIC DNA]</scope>
    <source>
        <strain evidence="2 3">FP99</strain>
    </source>
</reference>
<dbReference type="NCBIfam" id="TIGR01200">
    <property type="entry name" value="GLPGLI"/>
    <property type="match status" value="1"/>
</dbReference>
<dbReference type="Proteomes" id="UP001204439">
    <property type="component" value="Unassembled WGS sequence"/>
</dbReference>
<evidence type="ECO:0000256" key="1">
    <source>
        <dbReference type="SAM" id="SignalP"/>
    </source>
</evidence>
<feature type="signal peptide" evidence="1">
    <location>
        <begin position="1"/>
        <end position="18"/>
    </location>
</feature>
<keyword evidence="3" id="KW-1185">Reference proteome</keyword>